<dbReference type="SUPFAM" id="SSF49354">
    <property type="entry name" value="PapD-like"/>
    <property type="match status" value="1"/>
</dbReference>
<gene>
    <name evidence="3" type="ordered locus">MmarC6_0601</name>
</gene>
<dbReference type="HOGENOM" id="CLU_052301_0_0_2"/>
<evidence type="ECO:0000256" key="1">
    <source>
        <dbReference type="SAM" id="Phobius"/>
    </source>
</evidence>
<dbReference type="PANTHER" id="PTHR34351:SF1">
    <property type="entry name" value="SLR1927 PROTEIN"/>
    <property type="match status" value="1"/>
</dbReference>
<dbReference type="PhylomeDB" id="A9A6Z0"/>
<keyword evidence="1" id="KW-1133">Transmembrane helix</keyword>
<evidence type="ECO:0000313" key="3">
    <source>
        <dbReference type="EMBL" id="ABX01418.1"/>
    </source>
</evidence>
<protein>
    <recommendedName>
        <fullName evidence="2">DUF58 domain-containing protein</fullName>
    </recommendedName>
</protein>
<feature type="transmembrane region" description="Helical" evidence="1">
    <location>
        <begin position="6"/>
        <end position="39"/>
    </location>
</feature>
<keyword evidence="1" id="KW-0472">Membrane</keyword>
<dbReference type="AlphaFoldDB" id="A9A6Z0"/>
<dbReference type="PANTHER" id="PTHR34351">
    <property type="entry name" value="SLR1927 PROTEIN-RELATED"/>
    <property type="match status" value="1"/>
</dbReference>
<dbReference type="InterPro" id="IPR013783">
    <property type="entry name" value="Ig-like_fold"/>
</dbReference>
<reference evidence="3" key="1">
    <citation type="submission" date="2007-10" db="EMBL/GenBank/DDBJ databases">
        <title>Complete sequence of Methanococcus maripaludis C6.</title>
        <authorList>
            <consortium name="US DOE Joint Genome Institute"/>
            <person name="Copeland A."/>
            <person name="Lucas S."/>
            <person name="Lapidus A."/>
            <person name="Barry K."/>
            <person name="Glavina del Rio T."/>
            <person name="Dalin E."/>
            <person name="Tice H."/>
            <person name="Pitluck S."/>
            <person name="Clum A."/>
            <person name="Schmutz J."/>
            <person name="Larimer F."/>
            <person name="Land M."/>
            <person name="Hauser L."/>
            <person name="Kyrpides N."/>
            <person name="Mikhailova N."/>
            <person name="Sieprawska-Lupa M."/>
            <person name="Whitman W.B."/>
            <person name="Richardson P."/>
        </authorList>
    </citation>
    <scope>NUCLEOTIDE SEQUENCE [LARGE SCALE GENOMIC DNA]</scope>
    <source>
        <strain evidence="3">C6</strain>
    </source>
</reference>
<keyword evidence="1" id="KW-0812">Transmembrane</keyword>
<dbReference type="OrthoDB" id="3263at2157"/>
<proteinExistence type="predicted"/>
<dbReference type="EMBL" id="CP000867">
    <property type="protein sequence ID" value="ABX01418.1"/>
    <property type="molecule type" value="Genomic_DNA"/>
</dbReference>
<name>A9A6Z0_METM6</name>
<dbReference type="STRING" id="444158.MmarC6_0601"/>
<dbReference type="InterPro" id="IPR002881">
    <property type="entry name" value="DUF58"/>
</dbReference>
<dbReference type="InterPro" id="IPR008962">
    <property type="entry name" value="PapD-like_sf"/>
</dbReference>
<sequence length="433" mass="49547">MKKQDFLAYVSILLFLEGYLLVNILPTLFGIAILSYLLILKLSFDPDFEIEVETSDLDFVETETFEIILKIKNNSKYPLNFKIKPNNDNFSWECVSNIISPKNTGKIPIYLKSKSKGSFLIQNISLIISDAFGIFEKTFEIGKSLNINVYPSNESIIKGIQTNKNTKLGKETLSSSKSGQRTSEFDYLRDYNLGDQFKHIDWKSSLKSGRLISKEFLKETEGEINVLVDVSSNFLKDFEGGILKTDYVSILTFQIILYIIKNHRSVNILFFDDSGLVDIQTNIKSKESLKKCIKDKLTPKKGIPYTSELNTGFFEKTAFFEILKPFLKKSPEKCLSLVNIIKSKSTAIIITDISRYKELIRLNGELCKKNSKLYVVSPNPYLFGIKKLTEEEIPKIYHKYVQREKNILKLNKLCPTVDVSPNDLADQIIGEFK</sequence>
<accession>A9A6Z0</accession>
<dbReference type="eggNOG" id="arCOG02742">
    <property type="taxonomic scope" value="Archaea"/>
</dbReference>
<dbReference type="KEGG" id="mmx:MmarC6_0601"/>
<dbReference type="Gene3D" id="2.60.40.10">
    <property type="entry name" value="Immunoglobulins"/>
    <property type="match status" value="1"/>
</dbReference>
<dbReference type="Pfam" id="PF01882">
    <property type="entry name" value="DUF58"/>
    <property type="match status" value="1"/>
</dbReference>
<feature type="domain" description="DUF58" evidence="2">
    <location>
        <begin position="189"/>
        <end position="295"/>
    </location>
</feature>
<evidence type="ECO:0000259" key="2">
    <source>
        <dbReference type="Pfam" id="PF01882"/>
    </source>
</evidence>
<organism evidence="3">
    <name type="scientific">Methanococcus maripaludis (strain C6 / ATCC BAA-1332)</name>
    <dbReference type="NCBI Taxonomy" id="444158"/>
    <lineage>
        <taxon>Archaea</taxon>
        <taxon>Methanobacteriati</taxon>
        <taxon>Methanobacteriota</taxon>
        <taxon>Methanomada group</taxon>
        <taxon>Methanococci</taxon>
        <taxon>Methanococcales</taxon>
        <taxon>Methanococcaceae</taxon>
        <taxon>Methanococcus</taxon>
    </lineage>
</organism>